<keyword evidence="4" id="KW-0812">Transmembrane</keyword>
<dbReference type="InterPro" id="IPR032805">
    <property type="entry name" value="Wax_synthase_dom"/>
</dbReference>
<comment type="caution">
    <text evidence="8">The sequence shown here is derived from an EMBL/GenBank/DDBJ whole genome shotgun (WGS) entry which is preliminary data.</text>
</comment>
<dbReference type="GO" id="GO:0008374">
    <property type="term" value="F:O-acyltransferase activity"/>
    <property type="evidence" value="ECO:0007669"/>
    <property type="project" value="InterPro"/>
</dbReference>
<dbReference type="PANTHER" id="PTHR31595">
    <property type="entry name" value="LONG-CHAIN-ALCOHOL O-FATTY-ACYLTRANSFERASE 3-RELATED"/>
    <property type="match status" value="1"/>
</dbReference>
<dbReference type="EMBL" id="ONZP01000183">
    <property type="protein sequence ID" value="SPJ76001.1"/>
    <property type="molecule type" value="Genomic_DNA"/>
</dbReference>
<reference evidence="8" key="1">
    <citation type="submission" date="2018-03" db="EMBL/GenBank/DDBJ databases">
        <authorList>
            <person name="Guldener U."/>
        </authorList>
    </citation>
    <scope>NUCLEOTIDE SEQUENCE</scope>
</reference>
<evidence type="ECO:0000259" key="7">
    <source>
        <dbReference type="Pfam" id="PF13813"/>
    </source>
</evidence>
<dbReference type="AlphaFoldDB" id="A0AAE8M7R9"/>
<evidence type="ECO:0000313" key="8">
    <source>
        <dbReference type="EMBL" id="SPJ76001.1"/>
    </source>
</evidence>
<protein>
    <recommendedName>
        <fullName evidence="7">Wax synthase domain-containing protein</fullName>
    </recommendedName>
</protein>
<feature type="domain" description="Wax synthase" evidence="7">
    <location>
        <begin position="243"/>
        <end position="319"/>
    </location>
</feature>
<dbReference type="GO" id="GO:0006629">
    <property type="term" value="P:lipid metabolic process"/>
    <property type="evidence" value="ECO:0007669"/>
    <property type="project" value="InterPro"/>
</dbReference>
<organism evidence="8 9">
    <name type="scientific">Fusarium torulosum</name>
    <dbReference type="NCBI Taxonomy" id="33205"/>
    <lineage>
        <taxon>Eukaryota</taxon>
        <taxon>Fungi</taxon>
        <taxon>Dikarya</taxon>
        <taxon>Ascomycota</taxon>
        <taxon>Pezizomycotina</taxon>
        <taxon>Sordariomycetes</taxon>
        <taxon>Hypocreomycetidae</taxon>
        <taxon>Hypocreales</taxon>
        <taxon>Nectriaceae</taxon>
        <taxon>Fusarium</taxon>
    </lineage>
</organism>
<proteinExistence type="inferred from homology"/>
<dbReference type="InterPro" id="IPR044851">
    <property type="entry name" value="Wax_synthase"/>
</dbReference>
<dbReference type="Pfam" id="PF13813">
    <property type="entry name" value="MBOAT_2"/>
    <property type="match status" value="1"/>
</dbReference>
<evidence type="ECO:0000313" key="9">
    <source>
        <dbReference type="Proteomes" id="UP001187734"/>
    </source>
</evidence>
<dbReference type="GO" id="GO:0016020">
    <property type="term" value="C:membrane"/>
    <property type="evidence" value="ECO:0007669"/>
    <property type="project" value="UniProtKB-SubCell"/>
</dbReference>
<evidence type="ECO:0000256" key="1">
    <source>
        <dbReference type="ARBA" id="ARBA00004141"/>
    </source>
</evidence>
<keyword evidence="6" id="KW-0472">Membrane</keyword>
<keyword evidence="9" id="KW-1185">Reference proteome</keyword>
<sequence>MKSSHPRFTLSFIAITIIVAFQSSNEFSADDFVNEIFARFLLIFLAHQSFLHWILAPEEVDIERRGFSGLSSKYQTVQKEDVSQLHFQEGTSRNWTFAYKMLFNARCLGTKWQVRHANPSGDATIKPEPSPRVKFILKRLGVLLLRYIFLCIYYDPSFHLYMPDGIPWKQEDFSPGSQKLFWHFLFSNPHPEAQVHHFLIRGAFIRLHVVGDQLIPDYCILSSYHDILSIIAIGLHIDSPEEWPPLFGQIGQAYSVRRYWSHFWHLLVYRSFSAHADYLTSKVTRSRKRTAMKRYANNSCVFVLSGLMHALVEWTLNPDSCTNCGCWGTNRRYCLQIGAIIAEEVFQKAMQEVEHRLIPSQMRSIFVKTLHRVFGYTWVIFWTLWSKEFTFFPQVYCLKQEISISEAQLQSRGR</sequence>
<comment type="subcellular location">
    <subcellularLocation>
        <location evidence="1">Membrane</location>
        <topology evidence="1">Multi-pass membrane protein</topology>
    </subcellularLocation>
</comment>
<dbReference type="PANTHER" id="PTHR31595:SF27">
    <property type="entry name" value="WAX SYNTHASE DOMAIN-CONTAINING PROTEIN-RELATED"/>
    <property type="match status" value="1"/>
</dbReference>
<name>A0AAE8M7R9_9HYPO</name>
<comment type="similarity">
    <text evidence="2">Belongs to the wax synthase family.</text>
</comment>
<dbReference type="Proteomes" id="UP001187734">
    <property type="component" value="Unassembled WGS sequence"/>
</dbReference>
<evidence type="ECO:0000256" key="5">
    <source>
        <dbReference type="ARBA" id="ARBA00022989"/>
    </source>
</evidence>
<evidence type="ECO:0000256" key="4">
    <source>
        <dbReference type="ARBA" id="ARBA00022692"/>
    </source>
</evidence>
<evidence type="ECO:0000256" key="6">
    <source>
        <dbReference type="ARBA" id="ARBA00023136"/>
    </source>
</evidence>
<keyword evidence="5" id="KW-1133">Transmembrane helix</keyword>
<gene>
    <name evidence="8" type="ORF">FTOL_05732</name>
</gene>
<keyword evidence="3" id="KW-0808">Transferase</keyword>
<evidence type="ECO:0000256" key="3">
    <source>
        <dbReference type="ARBA" id="ARBA00022679"/>
    </source>
</evidence>
<evidence type="ECO:0000256" key="2">
    <source>
        <dbReference type="ARBA" id="ARBA00007282"/>
    </source>
</evidence>
<accession>A0AAE8M7R9</accession>